<dbReference type="InterPro" id="IPR008844">
    <property type="entry name" value="Spore_GerAC-like"/>
</dbReference>
<feature type="domain" description="Spore germination protein N-terminal" evidence="9">
    <location>
        <begin position="27"/>
        <end position="220"/>
    </location>
</feature>
<keyword evidence="4" id="KW-0732">Signal</keyword>
<accession>A0A7T7CBW1</accession>
<gene>
    <name evidence="10" type="ORF">HUG15_12430</name>
</gene>
<dbReference type="GO" id="GO:0016020">
    <property type="term" value="C:membrane"/>
    <property type="evidence" value="ECO:0007669"/>
    <property type="project" value="UniProtKB-SubCell"/>
</dbReference>
<evidence type="ECO:0000256" key="7">
    <source>
        <dbReference type="ARBA" id="ARBA00023288"/>
    </source>
</evidence>
<evidence type="ECO:0000313" key="11">
    <source>
        <dbReference type="Proteomes" id="UP000595823"/>
    </source>
</evidence>
<keyword evidence="3" id="KW-0309">Germination</keyword>
<organism evidence="10 11">
    <name type="scientific">Salicibibacter cibarius</name>
    <dbReference type="NCBI Taxonomy" id="2743000"/>
    <lineage>
        <taxon>Bacteria</taxon>
        <taxon>Bacillati</taxon>
        <taxon>Bacillota</taxon>
        <taxon>Bacilli</taxon>
        <taxon>Bacillales</taxon>
        <taxon>Bacillaceae</taxon>
        <taxon>Salicibibacter</taxon>
    </lineage>
</organism>
<name>A0A7T7CBW1_9BACI</name>
<evidence type="ECO:0000256" key="1">
    <source>
        <dbReference type="ARBA" id="ARBA00004635"/>
    </source>
</evidence>
<keyword evidence="11" id="KW-1185">Reference proteome</keyword>
<dbReference type="RefSeq" id="WP_200123413.1">
    <property type="nucleotide sequence ID" value="NZ_CP054705.1"/>
</dbReference>
<dbReference type="AlphaFoldDB" id="A0A7T7CBW1"/>
<evidence type="ECO:0000259" key="8">
    <source>
        <dbReference type="Pfam" id="PF05504"/>
    </source>
</evidence>
<protein>
    <submittedName>
        <fullName evidence="10">Ger(X)C family spore germination protein</fullName>
    </submittedName>
</protein>
<evidence type="ECO:0000259" key="9">
    <source>
        <dbReference type="Pfam" id="PF25198"/>
    </source>
</evidence>
<dbReference type="KEGG" id="scia:HUG15_12430"/>
<proteinExistence type="inferred from homology"/>
<evidence type="ECO:0000256" key="6">
    <source>
        <dbReference type="ARBA" id="ARBA00023139"/>
    </source>
</evidence>
<feature type="domain" description="Spore germination GerAC-like C-terminal" evidence="8">
    <location>
        <begin position="230"/>
        <end position="397"/>
    </location>
</feature>
<sequence length="402" mass="45633">MNNGIHRMSLYGAFFFVLASILTGCWDSQDIENRANVLAIAIDEADNSDEEEDNIAHLEDTPNTEMIRVTVQIAVPGEVLLGPPQGGGEQSDPVWVLSVTGHTVEEAISNLQQEVAEDIFLGQLRVIVINEDVAKKGVERFNEALRQNPQVRRNAWMVVSQEEAAQYMDLSPKLEAVPTLYLVNMVESFVDLGKFPDNYMGLFWRMVSSQGQDGYLPYLQAVGEEQIRLDGLAYFKADRMIGHIEPLQVGYFMAVTDYPIGGNEGFVPIPGTDKHITRETLLRQGKIKTEIKEGKPYARVKIRYEETVIEGDPDINLNDSQLIEKIEEEGGKIATDHVEHLIQTMQKEQSDIFGFGEYIRAKHPGYWNREIRTKDNWHEEFQNLDVDVDVMFNIRRVETSAR</sequence>
<dbReference type="NCBIfam" id="TIGR02887">
    <property type="entry name" value="spore_ger_x_C"/>
    <property type="match status" value="1"/>
</dbReference>
<evidence type="ECO:0000313" key="10">
    <source>
        <dbReference type="EMBL" id="QQK76280.1"/>
    </source>
</evidence>
<keyword evidence="6" id="KW-0564">Palmitate</keyword>
<dbReference type="InterPro" id="IPR046953">
    <property type="entry name" value="Spore_GerAC-like_C"/>
</dbReference>
<dbReference type="Pfam" id="PF25198">
    <property type="entry name" value="Spore_GerAC_N"/>
    <property type="match status" value="1"/>
</dbReference>
<evidence type="ECO:0000256" key="2">
    <source>
        <dbReference type="ARBA" id="ARBA00007886"/>
    </source>
</evidence>
<evidence type="ECO:0000256" key="3">
    <source>
        <dbReference type="ARBA" id="ARBA00022544"/>
    </source>
</evidence>
<dbReference type="Proteomes" id="UP000595823">
    <property type="component" value="Chromosome"/>
</dbReference>
<comment type="subcellular location">
    <subcellularLocation>
        <location evidence="1">Membrane</location>
        <topology evidence="1">Lipid-anchor</topology>
    </subcellularLocation>
</comment>
<reference evidence="10 11" key="1">
    <citation type="submission" date="2020-06" db="EMBL/GenBank/DDBJ databases">
        <title>Genomic analysis of Salicibibacter sp. NKC5-3.</title>
        <authorList>
            <person name="Oh Y.J."/>
        </authorList>
    </citation>
    <scope>NUCLEOTIDE SEQUENCE [LARGE SCALE GENOMIC DNA]</scope>
    <source>
        <strain evidence="10 11">NKC5-3</strain>
    </source>
</reference>
<dbReference type="PANTHER" id="PTHR35789">
    <property type="entry name" value="SPORE GERMINATION PROTEIN B3"/>
    <property type="match status" value="1"/>
</dbReference>
<dbReference type="EMBL" id="CP054705">
    <property type="protein sequence ID" value="QQK76280.1"/>
    <property type="molecule type" value="Genomic_DNA"/>
</dbReference>
<comment type="similarity">
    <text evidence="2">Belongs to the GerABKC lipoprotein family.</text>
</comment>
<evidence type="ECO:0000256" key="4">
    <source>
        <dbReference type="ARBA" id="ARBA00022729"/>
    </source>
</evidence>
<dbReference type="InterPro" id="IPR038501">
    <property type="entry name" value="Spore_GerAC_C_sf"/>
</dbReference>
<dbReference type="Pfam" id="PF05504">
    <property type="entry name" value="Spore_GerAC"/>
    <property type="match status" value="1"/>
</dbReference>
<keyword evidence="7" id="KW-0449">Lipoprotein</keyword>
<dbReference type="GO" id="GO:0009847">
    <property type="term" value="P:spore germination"/>
    <property type="evidence" value="ECO:0007669"/>
    <property type="project" value="InterPro"/>
</dbReference>
<dbReference type="Gene3D" id="3.30.300.210">
    <property type="entry name" value="Nutrient germinant receptor protein C, domain 3"/>
    <property type="match status" value="1"/>
</dbReference>
<evidence type="ECO:0000256" key="5">
    <source>
        <dbReference type="ARBA" id="ARBA00023136"/>
    </source>
</evidence>
<keyword evidence="5" id="KW-0472">Membrane</keyword>
<dbReference type="PANTHER" id="PTHR35789:SF1">
    <property type="entry name" value="SPORE GERMINATION PROTEIN B3"/>
    <property type="match status" value="1"/>
</dbReference>
<dbReference type="PROSITE" id="PS51257">
    <property type="entry name" value="PROKAR_LIPOPROTEIN"/>
    <property type="match status" value="1"/>
</dbReference>
<dbReference type="InterPro" id="IPR057336">
    <property type="entry name" value="GerAC_N"/>
</dbReference>